<accession>A0A9D2KVW2</accession>
<feature type="transmembrane region" description="Helical" evidence="6">
    <location>
        <begin position="330"/>
        <end position="350"/>
    </location>
</feature>
<feature type="transmembrane region" description="Helical" evidence="6">
    <location>
        <begin position="28"/>
        <end position="46"/>
    </location>
</feature>
<evidence type="ECO:0000256" key="3">
    <source>
        <dbReference type="ARBA" id="ARBA00022692"/>
    </source>
</evidence>
<evidence type="ECO:0000313" key="9">
    <source>
        <dbReference type="Proteomes" id="UP000823862"/>
    </source>
</evidence>
<dbReference type="AlphaFoldDB" id="A0A9D2KVW2"/>
<reference evidence="8" key="2">
    <citation type="submission" date="2021-04" db="EMBL/GenBank/DDBJ databases">
        <authorList>
            <person name="Gilroy R."/>
        </authorList>
    </citation>
    <scope>NUCLEOTIDE SEQUENCE</scope>
    <source>
        <strain evidence="8">ChiHjej12B11-9795</strain>
    </source>
</reference>
<gene>
    <name evidence="8" type="ORF">H9950_03160</name>
</gene>
<sequence length="362" mass="40100">MDQNQQTEEQEIDLLELAQKLWRRRKSFYKSCGIAVVVALVVAFSIPKEYAVTVTLSPESGESSGSGSLGGIASMMGVNLGSGDGADALNITLFPDILSSNPFALELYGMPVTVEDGEETTSMPLNEYMESQSKPWWGWLMSLPGKAVGGILSLFKDEEEGRESAELNPFRLSVKETGKLEAIKHSMSATVDKKTGITTITVTLQDPLVAATVADSVVRKLQDYVTDYRTRKAIDDCAYWEKLYTERQSEYYTAQQKYAVYVDENKGLYTEKSKVEGDRLQNDMNLAYQVYSQTAQQLQLTRGKIQEAKPVFAVVNPATVPIKAASPKKLMILVGFVFLAFCGTAGWILFGEDIWGKLRIKN</sequence>
<evidence type="ECO:0000259" key="7">
    <source>
        <dbReference type="Pfam" id="PF02706"/>
    </source>
</evidence>
<dbReference type="InterPro" id="IPR003856">
    <property type="entry name" value="LPS_length_determ_N"/>
</dbReference>
<evidence type="ECO:0000256" key="2">
    <source>
        <dbReference type="ARBA" id="ARBA00022475"/>
    </source>
</evidence>
<dbReference type="Proteomes" id="UP000823862">
    <property type="component" value="Unassembled WGS sequence"/>
</dbReference>
<evidence type="ECO:0000256" key="4">
    <source>
        <dbReference type="ARBA" id="ARBA00022989"/>
    </source>
</evidence>
<proteinExistence type="predicted"/>
<evidence type="ECO:0000256" key="6">
    <source>
        <dbReference type="SAM" id="Phobius"/>
    </source>
</evidence>
<dbReference type="GO" id="GO:0005886">
    <property type="term" value="C:plasma membrane"/>
    <property type="evidence" value="ECO:0007669"/>
    <property type="project" value="UniProtKB-SubCell"/>
</dbReference>
<feature type="domain" description="Polysaccharide chain length determinant N-terminal" evidence="7">
    <location>
        <begin position="10"/>
        <end position="63"/>
    </location>
</feature>
<dbReference type="Pfam" id="PF02706">
    <property type="entry name" value="Wzz"/>
    <property type="match status" value="1"/>
</dbReference>
<keyword evidence="4 6" id="KW-1133">Transmembrane helix</keyword>
<organism evidence="8 9">
    <name type="scientific">Candidatus Bacteroides avicola</name>
    <dbReference type="NCBI Taxonomy" id="2838468"/>
    <lineage>
        <taxon>Bacteria</taxon>
        <taxon>Pseudomonadati</taxon>
        <taxon>Bacteroidota</taxon>
        <taxon>Bacteroidia</taxon>
        <taxon>Bacteroidales</taxon>
        <taxon>Bacteroidaceae</taxon>
        <taxon>Bacteroides</taxon>
    </lineage>
</organism>
<dbReference type="PANTHER" id="PTHR32309:SF13">
    <property type="entry name" value="FERRIC ENTEROBACTIN TRANSPORT PROTEIN FEPE"/>
    <property type="match status" value="1"/>
</dbReference>
<evidence type="ECO:0000256" key="5">
    <source>
        <dbReference type="ARBA" id="ARBA00023136"/>
    </source>
</evidence>
<evidence type="ECO:0000313" key="8">
    <source>
        <dbReference type="EMBL" id="HJA85190.1"/>
    </source>
</evidence>
<keyword evidence="3 6" id="KW-0812">Transmembrane</keyword>
<protein>
    <submittedName>
        <fullName evidence="8">Chain-length determining protein</fullName>
    </submittedName>
</protein>
<dbReference type="GO" id="GO:0004713">
    <property type="term" value="F:protein tyrosine kinase activity"/>
    <property type="evidence" value="ECO:0007669"/>
    <property type="project" value="TreeGrafter"/>
</dbReference>
<keyword evidence="2" id="KW-1003">Cell membrane</keyword>
<dbReference type="PANTHER" id="PTHR32309">
    <property type="entry name" value="TYROSINE-PROTEIN KINASE"/>
    <property type="match status" value="1"/>
</dbReference>
<dbReference type="EMBL" id="DWZI01000017">
    <property type="protein sequence ID" value="HJA85190.1"/>
    <property type="molecule type" value="Genomic_DNA"/>
</dbReference>
<reference evidence="8" key="1">
    <citation type="journal article" date="2021" name="PeerJ">
        <title>Extensive microbial diversity within the chicken gut microbiome revealed by metagenomics and culture.</title>
        <authorList>
            <person name="Gilroy R."/>
            <person name="Ravi A."/>
            <person name="Getino M."/>
            <person name="Pursley I."/>
            <person name="Horton D.L."/>
            <person name="Alikhan N.F."/>
            <person name="Baker D."/>
            <person name="Gharbi K."/>
            <person name="Hall N."/>
            <person name="Watson M."/>
            <person name="Adriaenssens E.M."/>
            <person name="Foster-Nyarko E."/>
            <person name="Jarju S."/>
            <person name="Secka A."/>
            <person name="Antonio M."/>
            <person name="Oren A."/>
            <person name="Chaudhuri R.R."/>
            <person name="La Ragione R."/>
            <person name="Hildebrand F."/>
            <person name="Pallen M.J."/>
        </authorList>
    </citation>
    <scope>NUCLEOTIDE SEQUENCE</scope>
    <source>
        <strain evidence="8">ChiHjej12B11-9795</strain>
    </source>
</reference>
<name>A0A9D2KVW2_9BACE</name>
<dbReference type="InterPro" id="IPR050445">
    <property type="entry name" value="Bact_polysacc_biosynth/exp"/>
</dbReference>
<keyword evidence="5 6" id="KW-0472">Membrane</keyword>
<comment type="caution">
    <text evidence="8">The sequence shown here is derived from an EMBL/GenBank/DDBJ whole genome shotgun (WGS) entry which is preliminary data.</text>
</comment>
<comment type="subcellular location">
    <subcellularLocation>
        <location evidence="1">Cell membrane</location>
        <topology evidence="1">Multi-pass membrane protein</topology>
    </subcellularLocation>
</comment>
<evidence type="ECO:0000256" key="1">
    <source>
        <dbReference type="ARBA" id="ARBA00004651"/>
    </source>
</evidence>